<dbReference type="OMA" id="MHKLNTA"/>
<proteinExistence type="predicted"/>
<feature type="compositionally biased region" description="Basic and acidic residues" evidence="1">
    <location>
        <begin position="1"/>
        <end position="22"/>
    </location>
</feature>
<organism evidence="2 3">
    <name type="scientific">Cryptococcus deuterogattii (strain R265)</name>
    <name type="common">Cryptococcus gattii VGII (strain R265)</name>
    <dbReference type="NCBI Taxonomy" id="294750"/>
    <lineage>
        <taxon>Eukaryota</taxon>
        <taxon>Fungi</taxon>
        <taxon>Dikarya</taxon>
        <taxon>Basidiomycota</taxon>
        <taxon>Agaricomycotina</taxon>
        <taxon>Tremellomycetes</taxon>
        <taxon>Tremellales</taxon>
        <taxon>Cryptococcaceae</taxon>
        <taxon>Cryptococcus</taxon>
        <taxon>Cryptococcus gattii species complex</taxon>
    </lineage>
</organism>
<dbReference type="Proteomes" id="UP000029445">
    <property type="component" value="Chromosome 4"/>
</dbReference>
<dbReference type="GeneID" id="88176451"/>
<gene>
    <name evidence="2" type="ORF">CNBG_0206</name>
</gene>
<reference evidence="2 3" key="1">
    <citation type="journal article" date="2011" name="MBio">
        <title>Genome variation in Cryptococcus gattii, an emerging pathogen of immunocompetent hosts.</title>
        <authorList>
            <person name="D'Souza C.A."/>
            <person name="Kronstad J.W."/>
            <person name="Taylor G."/>
            <person name="Warren R."/>
            <person name="Yuen M."/>
            <person name="Hu G."/>
            <person name="Jung W.H."/>
            <person name="Sham A."/>
            <person name="Kidd S.E."/>
            <person name="Tangen K."/>
            <person name="Lee N."/>
            <person name="Zeilmaker T."/>
            <person name="Sawkins J."/>
            <person name="McVicker G."/>
            <person name="Shah S."/>
            <person name="Gnerre S."/>
            <person name="Griggs A."/>
            <person name="Zeng Q."/>
            <person name="Bartlett K."/>
            <person name="Li W."/>
            <person name="Wang X."/>
            <person name="Heitman J."/>
            <person name="Stajich J.E."/>
            <person name="Fraser J.A."/>
            <person name="Meyer W."/>
            <person name="Carter D."/>
            <person name="Schein J."/>
            <person name="Krzywinski M."/>
            <person name="Kwon-Chung K.J."/>
            <person name="Varma A."/>
            <person name="Wang J."/>
            <person name="Brunham R."/>
            <person name="Fyfe M."/>
            <person name="Ouellette B.F."/>
            <person name="Siddiqui A."/>
            <person name="Marra M."/>
            <person name="Jones S."/>
            <person name="Holt R."/>
            <person name="Birren B.W."/>
            <person name="Galagan J.E."/>
            <person name="Cuomo C.A."/>
        </authorList>
    </citation>
    <scope>NUCLEOTIDE SEQUENCE [LARGE SCALE GENOMIC DNA]</scope>
    <source>
        <strain evidence="2 3">R265</strain>
    </source>
</reference>
<dbReference type="EMBL" id="CP025762">
    <property type="protein sequence ID" value="KGB74368.1"/>
    <property type="molecule type" value="Genomic_DNA"/>
</dbReference>
<feature type="compositionally biased region" description="Basic and acidic residues" evidence="1">
    <location>
        <begin position="168"/>
        <end position="184"/>
    </location>
</feature>
<dbReference type="InterPro" id="IPR027921">
    <property type="entry name" value="NOPCHAP1"/>
</dbReference>
<keyword evidence="3" id="KW-1185">Reference proteome</keyword>
<feature type="compositionally biased region" description="Polar residues" evidence="1">
    <location>
        <begin position="26"/>
        <end position="48"/>
    </location>
</feature>
<evidence type="ECO:0000313" key="3">
    <source>
        <dbReference type="Proteomes" id="UP000029445"/>
    </source>
</evidence>
<dbReference type="STRING" id="294750.A0A095E9W0"/>
<dbReference type="Pfam" id="PF15370">
    <property type="entry name" value="NOPCHAP1"/>
    <property type="match status" value="1"/>
</dbReference>
<dbReference type="PANTHER" id="PTHR28674">
    <property type="entry name" value="SIMILAR TO DNA SEGMENT, CHR 10, WAYNE STATE UNIVERSITY 102,-EXPRESSED"/>
    <property type="match status" value="1"/>
</dbReference>
<sequence length="184" mass="20090">MSSNSPKREKLDVESSQDREARLGQLLQSISSTSNQPQGNTPINSLNPLPSRPHAVPESDVLSRVRAFLPQFQASNDALFAQARENPDSVDIEKGQSGQYISMDLGLGVFDAPENPKGDMGPVIATQPPESLTRQQEDGDEERDSDSDRDDDSAESSSSESESEDEIDTKAELNAEDNKQELKT</sequence>
<dbReference type="PANTHER" id="PTHR28674:SF1">
    <property type="entry name" value="NOP PROTEIN CHAPERONE 1"/>
    <property type="match status" value="1"/>
</dbReference>
<dbReference type="AlphaFoldDB" id="A0A095E9W0"/>
<dbReference type="GO" id="GO:0062064">
    <property type="term" value="F:box C/D methylation guide snoRNP complex binding"/>
    <property type="evidence" value="ECO:0007669"/>
    <property type="project" value="TreeGrafter"/>
</dbReference>
<dbReference type="KEGG" id="cdeu:CNBG_0206"/>
<accession>A0A095E9W0</accession>
<dbReference type="GO" id="GO:0000492">
    <property type="term" value="P:box C/D snoRNP assembly"/>
    <property type="evidence" value="ECO:0007669"/>
    <property type="project" value="InterPro"/>
</dbReference>
<feature type="region of interest" description="Disordered" evidence="1">
    <location>
        <begin position="108"/>
        <end position="184"/>
    </location>
</feature>
<dbReference type="HOGENOM" id="CLU_108136_0_0_1"/>
<feature type="region of interest" description="Disordered" evidence="1">
    <location>
        <begin position="1"/>
        <end position="58"/>
    </location>
</feature>
<dbReference type="VEuPathDB" id="FungiDB:CNBG_0206"/>
<reference evidence="2 3" key="2">
    <citation type="journal article" date="2018" name="Proc. Natl. Acad. Sci.">
        <title>RNAi is a critical determinant of centromere evolution in closely related fungi.</title>
        <authorList>
            <person name="Yadav V."/>
            <person name="Sun S."/>
            <person name="Billmyre R.B."/>
            <person name="Thimmappa B.C."/>
            <person name="Shea T."/>
            <person name="Lintner R."/>
            <person name="Bakkeren G."/>
            <person name="Cuomo C.A."/>
            <person name="Heitman J."/>
            <person name="Sanyal K."/>
        </authorList>
    </citation>
    <scope>NUCLEOTIDE SEQUENCE [LARGE SCALE GENOMIC DNA]</scope>
    <source>
        <strain evidence="2 3">R265</strain>
    </source>
</reference>
<dbReference type="RefSeq" id="XP_062880367.1">
    <property type="nucleotide sequence ID" value="XM_063024297.1"/>
</dbReference>
<feature type="compositionally biased region" description="Acidic residues" evidence="1">
    <location>
        <begin position="138"/>
        <end position="154"/>
    </location>
</feature>
<protein>
    <submittedName>
        <fullName evidence="2">Uncharacterized protein</fullName>
    </submittedName>
</protein>
<name>A0A095E9W0_CRYD2</name>
<dbReference type="OrthoDB" id="1112980at2759"/>
<evidence type="ECO:0000313" key="2">
    <source>
        <dbReference type="EMBL" id="KGB74368.1"/>
    </source>
</evidence>
<evidence type="ECO:0000256" key="1">
    <source>
        <dbReference type="SAM" id="MobiDB-lite"/>
    </source>
</evidence>